<evidence type="ECO:0000256" key="1">
    <source>
        <dbReference type="ARBA" id="ARBA00004123"/>
    </source>
</evidence>
<accession>W2S1C9</accession>
<evidence type="ECO:0000256" key="6">
    <source>
        <dbReference type="ARBA" id="ARBA00023242"/>
    </source>
</evidence>
<feature type="region of interest" description="Disordered" evidence="8">
    <location>
        <begin position="1"/>
        <end position="213"/>
    </location>
</feature>
<dbReference type="PROSITE" id="PS50157">
    <property type="entry name" value="ZINC_FINGER_C2H2_2"/>
    <property type="match status" value="2"/>
</dbReference>
<dbReference type="GO" id="GO:0005634">
    <property type="term" value="C:nucleus"/>
    <property type="evidence" value="ECO:0007669"/>
    <property type="project" value="UniProtKB-SubCell"/>
</dbReference>
<dbReference type="GO" id="GO:0000785">
    <property type="term" value="C:chromatin"/>
    <property type="evidence" value="ECO:0007669"/>
    <property type="project" value="TreeGrafter"/>
</dbReference>
<evidence type="ECO:0000256" key="2">
    <source>
        <dbReference type="ARBA" id="ARBA00022723"/>
    </source>
</evidence>
<feature type="compositionally biased region" description="Polar residues" evidence="8">
    <location>
        <begin position="328"/>
        <end position="339"/>
    </location>
</feature>
<dbReference type="HOGENOM" id="CLU_484859_0_0_1"/>
<evidence type="ECO:0000259" key="9">
    <source>
        <dbReference type="PROSITE" id="PS50157"/>
    </source>
</evidence>
<dbReference type="VEuPathDB" id="FungiDB:HMPREF1541_01683"/>
<reference evidence="10 11" key="1">
    <citation type="submission" date="2013-03" db="EMBL/GenBank/DDBJ databases">
        <title>The Genome Sequence of Phialophora europaea CBS 101466.</title>
        <authorList>
            <consortium name="The Broad Institute Genomics Platform"/>
            <person name="Cuomo C."/>
            <person name="de Hoog S."/>
            <person name="Gorbushina A."/>
            <person name="Walker B."/>
            <person name="Young S.K."/>
            <person name="Zeng Q."/>
            <person name="Gargeya S."/>
            <person name="Fitzgerald M."/>
            <person name="Haas B."/>
            <person name="Abouelleil A."/>
            <person name="Allen A.W."/>
            <person name="Alvarado L."/>
            <person name="Arachchi H.M."/>
            <person name="Berlin A.M."/>
            <person name="Chapman S.B."/>
            <person name="Gainer-Dewar J."/>
            <person name="Goldberg J."/>
            <person name="Griggs A."/>
            <person name="Gujja S."/>
            <person name="Hansen M."/>
            <person name="Howarth C."/>
            <person name="Imamovic A."/>
            <person name="Ireland A."/>
            <person name="Larimer J."/>
            <person name="McCowan C."/>
            <person name="Murphy C."/>
            <person name="Pearson M."/>
            <person name="Poon T.W."/>
            <person name="Priest M."/>
            <person name="Roberts A."/>
            <person name="Saif S."/>
            <person name="Shea T."/>
            <person name="Sisk P."/>
            <person name="Sykes S."/>
            <person name="Wortman J."/>
            <person name="Nusbaum C."/>
            <person name="Birren B."/>
        </authorList>
    </citation>
    <scope>NUCLEOTIDE SEQUENCE [LARGE SCALE GENOMIC DNA]</scope>
    <source>
        <strain evidence="10 11">CBS 101466</strain>
    </source>
</reference>
<feature type="compositionally biased region" description="Polar residues" evidence="8">
    <location>
        <begin position="1"/>
        <end position="30"/>
    </location>
</feature>
<dbReference type="InterPro" id="IPR036236">
    <property type="entry name" value="Znf_C2H2_sf"/>
</dbReference>
<evidence type="ECO:0000256" key="8">
    <source>
        <dbReference type="SAM" id="MobiDB-lite"/>
    </source>
</evidence>
<feature type="region of interest" description="Disordered" evidence="8">
    <location>
        <begin position="270"/>
        <end position="380"/>
    </location>
</feature>
<protein>
    <recommendedName>
        <fullName evidence="9">C2H2-type domain-containing protein</fullName>
    </recommendedName>
</protein>
<evidence type="ECO:0000256" key="7">
    <source>
        <dbReference type="PROSITE-ProRule" id="PRU00042"/>
    </source>
</evidence>
<evidence type="ECO:0000313" key="11">
    <source>
        <dbReference type="Proteomes" id="UP000030752"/>
    </source>
</evidence>
<evidence type="ECO:0000256" key="4">
    <source>
        <dbReference type="ARBA" id="ARBA00022771"/>
    </source>
</evidence>
<keyword evidence="5" id="KW-0862">Zinc</keyword>
<organism evidence="10 11">
    <name type="scientific">Cyphellophora europaea (strain CBS 101466)</name>
    <name type="common">Phialophora europaea</name>
    <dbReference type="NCBI Taxonomy" id="1220924"/>
    <lineage>
        <taxon>Eukaryota</taxon>
        <taxon>Fungi</taxon>
        <taxon>Dikarya</taxon>
        <taxon>Ascomycota</taxon>
        <taxon>Pezizomycotina</taxon>
        <taxon>Eurotiomycetes</taxon>
        <taxon>Chaetothyriomycetidae</taxon>
        <taxon>Chaetothyriales</taxon>
        <taxon>Cyphellophoraceae</taxon>
        <taxon>Cyphellophora</taxon>
    </lineage>
</organism>
<keyword evidence="11" id="KW-1185">Reference proteome</keyword>
<dbReference type="GO" id="GO:0000978">
    <property type="term" value="F:RNA polymerase II cis-regulatory region sequence-specific DNA binding"/>
    <property type="evidence" value="ECO:0007669"/>
    <property type="project" value="InterPro"/>
</dbReference>
<proteinExistence type="predicted"/>
<dbReference type="STRING" id="1220924.W2S1C9"/>
<evidence type="ECO:0000256" key="3">
    <source>
        <dbReference type="ARBA" id="ARBA00022737"/>
    </source>
</evidence>
<dbReference type="GO" id="GO:0008270">
    <property type="term" value="F:zinc ion binding"/>
    <property type="evidence" value="ECO:0007669"/>
    <property type="project" value="UniProtKB-KW"/>
</dbReference>
<dbReference type="eggNOG" id="KOG1721">
    <property type="taxonomic scope" value="Eukaryota"/>
</dbReference>
<dbReference type="PROSITE" id="PS00028">
    <property type="entry name" value="ZINC_FINGER_C2H2_1"/>
    <property type="match status" value="1"/>
</dbReference>
<dbReference type="PANTHER" id="PTHR40626">
    <property type="entry name" value="MIP31509P"/>
    <property type="match status" value="1"/>
</dbReference>
<dbReference type="InParanoid" id="W2S1C9"/>
<name>W2S1C9_CYPE1</name>
<keyword evidence="2" id="KW-0479">Metal-binding</keyword>
<dbReference type="EMBL" id="KB822718">
    <property type="protein sequence ID" value="ETN42526.1"/>
    <property type="molecule type" value="Genomic_DNA"/>
</dbReference>
<keyword evidence="6" id="KW-0539">Nucleus</keyword>
<dbReference type="InterPro" id="IPR013087">
    <property type="entry name" value="Znf_C2H2_type"/>
</dbReference>
<feature type="compositionally biased region" description="Polar residues" evidence="8">
    <location>
        <begin position="44"/>
        <end position="67"/>
    </location>
</feature>
<dbReference type="SUPFAM" id="SSF57667">
    <property type="entry name" value="beta-beta-alpha zinc fingers"/>
    <property type="match status" value="1"/>
</dbReference>
<feature type="compositionally biased region" description="Pro residues" evidence="8">
    <location>
        <begin position="109"/>
        <end position="118"/>
    </location>
</feature>
<feature type="compositionally biased region" description="Polar residues" evidence="8">
    <location>
        <begin position="87"/>
        <end position="97"/>
    </location>
</feature>
<keyword evidence="4 7" id="KW-0863">Zinc-finger</keyword>
<dbReference type="Proteomes" id="UP000030752">
    <property type="component" value="Unassembled WGS sequence"/>
</dbReference>
<evidence type="ECO:0000313" key="10">
    <source>
        <dbReference type="EMBL" id="ETN42526.1"/>
    </source>
</evidence>
<dbReference type="PANTHER" id="PTHR40626:SF12">
    <property type="entry name" value="RFEC"/>
    <property type="match status" value="1"/>
</dbReference>
<dbReference type="Gene3D" id="3.30.160.60">
    <property type="entry name" value="Classic Zinc Finger"/>
    <property type="match status" value="2"/>
</dbReference>
<comment type="subcellular location">
    <subcellularLocation>
        <location evidence="1">Nucleus</location>
    </subcellularLocation>
</comment>
<feature type="domain" description="C2H2-type" evidence="9">
    <location>
        <begin position="218"/>
        <end position="245"/>
    </location>
</feature>
<dbReference type="SMART" id="SM00355">
    <property type="entry name" value="ZnF_C2H2"/>
    <property type="match status" value="2"/>
</dbReference>
<feature type="compositionally biased region" description="Low complexity" evidence="8">
    <location>
        <begin position="291"/>
        <end position="320"/>
    </location>
</feature>
<dbReference type="AlphaFoldDB" id="W2S1C9"/>
<keyword evidence="3" id="KW-0677">Repeat</keyword>
<dbReference type="InterPro" id="IPR051059">
    <property type="entry name" value="VerF-like"/>
</dbReference>
<feature type="compositionally biased region" description="Polar residues" evidence="8">
    <location>
        <begin position="347"/>
        <end position="378"/>
    </location>
</feature>
<dbReference type="GeneID" id="19969022"/>
<dbReference type="RefSeq" id="XP_008714262.1">
    <property type="nucleotide sequence ID" value="XM_008716040.1"/>
</dbReference>
<dbReference type="GO" id="GO:0000981">
    <property type="term" value="F:DNA-binding transcription factor activity, RNA polymerase II-specific"/>
    <property type="evidence" value="ECO:0007669"/>
    <property type="project" value="InterPro"/>
</dbReference>
<sequence>MDPRQSLSRTSSSNVPQAAYQPNNMATSYSMPPYQGGTHLPPINYQNMPPSNQQNYVPQQPYRNDVQQRYPPVSAPPQAPTPDRYNQHMTPPSSMQQGLPPASMLPQPQGQPTPPQNYPPHSQQTRQNYQPALAPAPPRSALDPPNSNYGHPGWSGPEGIPGMTSEVGRDPTRTHVVGSQGRRGILPSAPGRPPVSANGLNGSPKGGQIPQKDADGKFPCPNCTKTYLHAKHLKRHMLRHTGDRPYMCVLCNDTFSRSDILKRHFQKCSVRRGNPTGASHLSNPAAHLKKSQAAAAKAAANAAASAGTTTPPSTQSGSSAPLPGAPYTSGSMAPNSIPTTAGGAPATSMSYSMNTPAQADMQRPQSTPQGQVDPNGNDQWAMHDARNQQMMYHQGSNPPAHFAMQNQGGDDKRVAMPNAHMGDDWNQMFPGGANEQYLNPVFSGYGQSQQDVKNDNHEGGQNGYYLPPTSLGANPDGTSGIPPSVVFVSFSRCSPPLKSNRHVDFCLPVGKQVSLQEPQNKCSLRDCLAPDAINISPAFLHILRVISVGFTYLSSTFEKHTM</sequence>
<feature type="domain" description="C2H2-type" evidence="9">
    <location>
        <begin position="246"/>
        <end position="276"/>
    </location>
</feature>
<evidence type="ECO:0000256" key="5">
    <source>
        <dbReference type="ARBA" id="ARBA00022833"/>
    </source>
</evidence>
<dbReference type="OrthoDB" id="9439903at2759"/>
<gene>
    <name evidence="10" type="ORF">HMPREF1541_01683</name>
</gene>